<dbReference type="RefSeq" id="WP_109838948.1">
    <property type="nucleotide sequence ID" value="NZ_QGKM01000059.1"/>
</dbReference>
<comment type="caution">
    <text evidence="1">The sequence shown here is derived from an EMBL/GenBank/DDBJ whole genome shotgun (WGS) entry which is preliminary data.</text>
</comment>
<gene>
    <name evidence="1" type="ORF">DKW60_17430</name>
</gene>
<organism evidence="1 2">
    <name type="scientific">Leucothrix pacifica</name>
    <dbReference type="NCBI Taxonomy" id="1247513"/>
    <lineage>
        <taxon>Bacteria</taxon>
        <taxon>Pseudomonadati</taxon>
        <taxon>Pseudomonadota</taxon>
        <taxon>Gammaproteobacteria</taxon>
        <taxon>Thiotrichales</taxon>
        <taxon>Thiotrichaceae</taxon>
        <taxon>Leucothrix</taxon>
    </lineage>
</organism>
<dbReference type="EMBL" id="QGKM01000059">
    <property type="protein sequence ID" value="PWQ94085.1"/>
    <property type="molecule type" value="Genomic_DNA"/>
</dbReference>
<reference evidence="1 2" key="1">
    <citation type="submission" date="2018-05" db="EMBL/GenBank/DDBJ databases">
        <title>Leucothrix arctica sp. nov., isolated from Arctic seawater.</title>
        <authorList>
            <person name="Choi A."/>
            <person name="Baek K."/>
        </authorList>
    </citation>
    <scope>NUCLEOTIDE SEQUENCE [LARGE SCALE GENOMIC DNA]</scope>
    <source>
        <strain evidence="1 2">JCM 18388</strain>
    </source>
</reference>
<dbReference type="AlphaFoldDB" id="A0A317C5Z8"/>
<name>A0A317C5Z8_9GAMM</name>
<protein>
    <submittedName>
        <fullName evidence="1">Uncharacterized protein</fullName>
    </submittedName>
</protein>
<proteinExistence type="predicted"/>
<dbReference type="OrthoDB" id="5623883at2"/>
<sequence length="133" mass="15029">MDESKLAVVVNGASILEFDRAKPLPGQQRRALDIMDENMDRGINLGQEHVESPNPMQRAQFVANTLINALFAENYSQAMAMSTYLAKRIPELQQVKAVGNIDDVLNIELVFDRSYEQSSTEQPVQFYRPEKPS</sequence>
<evidence type="ECO:0000313" key="1">
    <source>
        <dbReference type="EMBL" id="PWQ94085.1"/>
    </source>
</evidence>
<dbReference type="Proteomes" id="UP000245539">
    <property type="component" value="Unassembled WGS sequence"/>
</dbReference>
<accession>A0A317C5Z8</accession>
<evidence type="ECO:0000313" key="2">
    <source>
        <dbReference type="Proteomes" id="UP000245539"/>
    </source>
</evidence>
<keyword evidence="2" id="KW-1185">Reference proteome</keyword>